<dbReference type="CDD" id="cd14012">
    <property type="entry name" value="PK_eIF2AK_GCN2_rpt1"/>
    <property type="match status" value="1"/>
</dbReference>
<evidence type="ECO:0000256" key="8">
    <source>
        <dbReference type="ARBA" id="ARBA00047899"/>
    </source>
</evidence>
<dbReference type="InterPro" id="IPR008271">
    <property type="entry name" value="Ser/Thr_kinase_AS"/>
</dbReference>
<feature type="domain" description="Protein kinase" evidence="13">
    <location>
        <begin position="634"/>
        <end position="1084"/>
    </location>
</feature>
<dbReference type="CDD" id="cd14046">
    <property type="entry name" value="STKc_EIF2AK4_GCN2_rpt2"/>
    <property type="match status" value="1"/>
</dbReference>
<dbReference type="InterPro" id="IPR016255">
    <property type="entry name" value="Gcn2"/>
</dbReference>
<dbReference type="Pfam" id="PF13393">
    <property type="entry name" value="tRNA-synt_His"/>
    <property type="match status" value="1"/>
</dbReference>
<dbReference type="EC" id="2.7.11.1" evidence="1"/>
<protein>
    <recommendedName>
        <fullName evidence="1">non-specific serine/threonine protein kinase</fullName>
        <ecNumber evidence="1">2.7.11.1</ecNumber>
    </recommendedName>
</protein>
<dbReference type="InterPro" id="IPR017441">
    <property type="entry name" value="Protein_kinase_ATP_BS"/>
</dbReference>
<evidence type="ECO:0000313" key="15">
    <source>
        <dbReference type="EMBL" id="KAL0075948.1"/>
    </source>
</evidence>
<evidence type="ECO:0000256" key="12">
    <source>
        <dbReference type="SAM" id="MobiDB-lite"/>
    </source>
</evidence>
<evidence type="ECO:0000256" key="3">
    <source>
        <dbReference type="ARBA" id="ARBA00022679"/>
    </source>
</evidence>
<dbReference type="Gene3D" id="3.30.200.20">
    <property type="entry name" value="Phosphorylase Kinase, domain 1"/>
    <property type="match status" value="1"/>
</dbReference>
<dbReference type="Gene3D" id="1.10.510.10">
    <property type="entry name" value="Transferase(Phosphotransferase) domain 1"/>
    <property type="match status" value="3"/>
</dbReference>
<dbReference type="InterPro" id="IPR000719">
    <property type="entry name" value="Prot_kinase_dom"/>
</dbReference>
<evidence type="ECO:0000256" key="2">
    <source>
        <dbReference type="ARBA" id="ARBA00022527"/>
    </source>
</evidence>
<dbReference type="Proteomes" id="UP001448207">
    <property type="component" value="Unassembled WGS sequence"/>
</dbReference>
<gene>
    <name evidence="15" type="ORF">J3Q64DRAFT_1877497</name>
</gene>
<evidence type="ECO:0000256" key="4">
    <source>
        <dbReference type="ARBA" id="ARBA00022741"/>
    </source>
</evidence>
<feature type="region of interest" description="Disordered" evidence="12">
    <location>
        <begin position="705"/>
        <end position="734"/>
    </location>
</feature>
<evidence type="ECO:0000256" key="11">
    <source>
        <dbReference type="SAM" id="Coils"/>
    </source>
</evidence>
<feature type="domain" description="Protein kinase" evidence="13">
    <location>
        <begin position="271"/>
        <end position="557"/>
    </location>
</feature>
<comment type="catalytic activity">
    <reaction evidence="9">
        <text>L-seryl-[protein] + ATP = O-phospho-L-seryl-[protein] + ADP + H(+)</text>
        <dbReference type="Rhea" id="RHEA:17989"/>
        <dbReference type="Rhea" id="RHEA-COMP:9863"/>
        <dbReference type="Rhea" id="RHEA-COMP:11604"/>
        <dbReference type="ChEBI" id="CHEBI:15378"/>
        <dbReference type="ChEBI" id="CHEBI:29999"/>
        <dbReference type="ChEBI" id="CHEBI:30616"/>
        <dbReference type="ChEBI" id="CHEBI:83421"/>
        <dbReference type="ChEBI" id="CHEBI:456216"/>
        <dbReference type="EC" id="2.7.11.1"/>
    </reaction>
</comment>
<evidence type="ECO:0000313" key="16">
    <source>
        <dbReference type="Proteomes" id="UP001448207"/>
    </source>
</evidence>
<dbReference type="SUPFAM" id="SSF55681">
    <property type="entry name" value="Class II aaRS and biotin synthetases"/>
    <property type="match status" value="1"/>
</dbReference>
<dbReference type="CDD" id="cd23823">
    <property type="entry name" value="RWD_GCN2"/>
    <property type="match status" value="1"/>
</dbReference>
<dbReference type="SUPFAM" id="SSF52954">
    <property type="entry name" value="Class II aaRS ABD-related"/>
    <property type="match status" value="1"/>
</dbReference>
<dbReference type="SMART" id="SM00220">
    <property type="entry name" value="S_TKc"/>
    <property type="match status" value="2"/>
</dbReference>
<dbReference type="InterPro" id="IPR045864">
    <property type="entry name" value="aa-tRNA-synth_II/BPL/LPL"/>
</dbReference>
<dbReference type="InterPro" id="IPR050339">
    <property type="entry name" value="CC_SR_Kinase"/>
</dbReference>
<organism evidence="15 16">
    <name type="scientific">Phycomyces blakesleeanus</name>
    <dbReference type="NCBI Taxonomy" id="4837"/>
    <lineage>
        <taxon>Eukaryota</taxon>
        <taxon>Fungi</taxon>
        <taxon>Fungi incertae sedis</taxon>
        <taxon>Mucoromycota</taxon>
        <taxon>Mucoromycotina</taxon>
        <taxon>Mucoromycetes</taxon>
        <taxon>Mucorales</taxon>
        <taxon>Phycomycetaceae</taxon>
        <taxon>Phycomyces</taxon>
    </lineage>
</organism>
<dbReference type="InterPro" id="IPR016135">
    <property type="entry name" value="UBQ-conjugating_enzyme/RWD"/>
</dbReference>
<accession>A0ABR3AJG0</accession>
<dbReference type="Gene3D" id="3.10.110.10">
    <property type="entry name" value="Ubiquitin Conjugating Enzyme"/>
    <property type="match status" value="1"/>
</dbReference>
<dbReference type="InterPro" id="IPR006575">
    <property type="entry name" value="RWD_dom"/>
</dbReference>
<dbReference type="Gene3D" id="3.40.50.800">
    <property type="entry name" value="Anticodon-binding domain"/>
    <property type="match status" value="1"/>
</dbReference>
<reference evidence="15 16" key="1">
    <citation type="submission" date="2024-04" db="EMBL/GenBank/DDBJ databases">
        <title>Symmetric and asymmetric DNA N6-adenine methylation regulates different biological responses in Mucorales.</title>
        <authorList>
            <consortium name="Lawrence Berkeley National Laboratory"/>
            <person name="Lax C."/>
            <person name="Mondo S.J."/>
            <person name="Osorio-Concepcion M."/>
            <person name="Muszewska A."/>
            <person name="Corrochano-Luque M."/>
            <person name="Gutierrez G."/>
            <person name="Riley R."/>
            <person name="Lipzen A."/>
            <person name="Guo J."/>
            <person name="Hundley H."/>
            <person name="Amirebrahimi M."/>
            <person name="Ng V."/>
            <person name="Lorenzo-Gutierrez D."/>
            <person name="Binder U."/>
            <person name="Yang J."/>
            <person name="Song Y."/>
            <person name="Canovas D."/>
            <person name="Navarro E."/>
            <person name="Freitag M."/>
            <person name="Gabaldon T."/>
            <person name="Grigoriev I.V."/>
            <person name="Corrochano L.M."/>
            <person name="Nicolas F.E."/>
            <person name="Garre V."/>
        </authorList>
    </citation>
    <scope>NUCLEOTIDE SEQUENCE [LARGE SCALE GENOMIC DNA]</scope>
    <source>
        <strain evidence="15 16">L51</strain>
    </source>
</reference>
<keyword evidence="16" id="KW-1185">Reference proteome</keyword>
<dbReference type="SMART" id="SM00591">
    <property type="entry name" value="RWD"/>
    <property type="match status" value="1"/>
</dbReference>
<keyword evidence="3" id="KW-0808">Transferase</keyword>
<evidence type="ECO:0000259" key="14">
    <source>
        <dbReference type="PROSITE" id="PS50908"/>
    </source>
</evidence>
<dbReference type="Pfam" id="PF12745">
    <property type="entry name" value="HGTP_anticodon2"/>
    <property type="match status" value="1"/>
</dbReference>
<comment type="similarity">
    <text evidence="7">Belongs to the protein kinase superfamily. Ser/Thr protein kinase family. GCN2 subfamily.</text>
</comment>
<dbReference type="SUPFAM" id="SSF56112">
    <property type="entry name" value="Protein kinase-like (PK-like)"/>
    <property type="match status" value="2"/>
</dbReference>
<dbReference type="PANTHER" id="PTHR11042:SF136">
    <property type="entry name" value="EIF-2-ALPHA KINASE GCN2"/>
    <property type="match status" value="1"/>
</dbReference>
<dbReference type="PIRSF" id="PIRSF000660">
    <property type="entry name" value="Ser/Thr_PK_GCN2"/>
    <property type="match status" value="1"/>
</dbReference>
<dbReference type="InterPro" id="IPR036621">
    <property type="entry name" value="Anticodon-bd_dom_sf"/>
</dbReference>
<evidence type="ECO:0000256" key="5">
    <source>
        <dbReference type="ARBA" id="ARBA00022777"/>
    </source>
</evidence>
<evidence type="ECO:0000256" key="10">
    <source>
        <dbReference type="PROSITE-ProRule" id="PRU10141"/>
    </source>
</evidence>
<dbReference type="Pfam" id="PF05773">
    <property type="entry name" value="RWD"/>
    <property type="match status" value="1"/>
</dbReference>
<dbReference type="SUPFAM" id="SSF54495">
    <property type="entry name" value="UBC-like"/>
    <property type="match status" value="1"/>
</dbReference>
<keyword evidence="6 10" id="KW-0067">ATP-binding</keyword>
<keyword evidence="11" id="KW-0175">Coiled coil</keyword>
<evidence type="ECO:0000256" key="7">
    <source>
        <dbReference type="ARBA" id="ARBA00037982"/>
    </source>
</evidence>
<dbReference type="PANTHER" id="PTHR11042">
    <property type="entry name" value="EUKARYOTIC TRANSLATION INITIATION FACTOR 2-ALPHA KINASE EIF2-ALPHA KINASE -RELATED"/>
    <property type="match status" value="1"/>
</dbReference>
<keyword evidence="2" id="KW-0723">Serine/threonine-protein kinase</keyword>
<feature type="binding site" evidence="10">
    <location>
        <position position="664"/>
    </location>
    <ligand>
        <name>ATP</name>
        <dbReference type="ChEBI" id="CHEBI:30616"/>
    </ligand>
</feature>
<evidence type="ECO:0000256" key="6">
    <source>
        <dbReference type="ARBA" id="ARBA00022840"/>
    </source>
</evidence>
<evidence type="ECO:0000256" key="9">
    <source>
        <dbReference type="ARBA" id="ARBA00048679"/>
    </source>
</evidence>
<sequence>MDLEALHEIQENEIEALKAIFMEDYHEVVDQTAWKIKSDVPEFILHLVPHGVDETEAHVTVDLKVKFSKTYPNKPPELALINSRGLTPAALREINESLKRTAKDLIGQEMTFDLAEHIRELLASYNEPPPEGSKLSFHERMVMRRENDLKEEKERALEEEARRKEEEEAALRAQSEAMNAKIQQELERKRAYAKAARQQRQNFGYGNEESIADDDFNGHFQEDENEKLQVDGSEIKTIVFENLVTIPLEEDSTEANTLSLGMPFRVCFKAVAVGPRVGKGTVGETFSVQPLGYKILKNDGTPEDIDLVLPCLLAMKKVDVTGSYYETQAGKRKLQDVERELDRLRSLQHPHILTIYDAKLERSAEERNTWALYILMEYEKGGSLADLLKMCGGGLRLAMVRKYMRQLLWAVNHVHLNGFICKNIRSSGIFCGPQQTIKIAHVSYAKRLNDLNKSNPLTTKGDQNSIMADTHSSWISPEVRERPGVYGRKNDIWCLGIIFLEMLWGVDVTKEYGDFDAFLRSVSSEFPTKARAFAKRMLENDPKKRPTTMDLLNDPFIVSETTSTLSEDTSTDYTESVVSISGNEAPVMDIRPMSFEPSVAVHEDRSYFEPQHTIPVIQPPVAHGNGSSRYKSDFEEMEYLGKGGFGEVIKAKNKLDGRLYAVKKIRLDPRDSEDLRKILREVQTLSSLHHQYVVRYYATWFEDEDGSNWKDSEDEDYTDEDSEDYEDEDDEDEDVRMLQNRYDFLSAKHSKSQSYSAIRFDDDEDEDEEEEEEDEEEDGLSEYSESESQADNHTATSSEDFISFAVDGENTKVSVSLAAPSITNQNLARKVLEKLKRMPQSDKSSESQKKPQERTRVLYIQMEYCEKKTLRDVIDEGIDEQEAWRLFRQILEGLVHIHSQGMIHRDLKPPNIFLDSNNDVKIGDFGLATTNQTLVEAAANSCGRMSLMPPDSLHPRSLADGGSYNGYSATSANAGAEESMTTGVGTTLYVSPEVMPNPNTGATSSMRYNQKVDMFSLGIIFFEMCYKFSTAMQRAVTLQELRTGKFPADFPSDYTSQKAIINTLISPLPKDRPNSFELLRSDLLPPKLEDEYIKECVRTIANPNTPYYHKLMSAMFSQSSDRHKDFTYDYQAQNENPFDPFSHIFYDKIREQMIKVFRRHGAIDVSSPLLIPKNDLYEWNWKNPVYLMDSQGSLNQLPFDQTVPFARYISRKKGFPELKRFTFDRVYRENSTGGQPESVLEADFDIVHKETALMVPDAEVLKVVEEVLEDLPPYKNGRFYFLLNHASITDIILDNCRVPDHIRKGVLVALSSLGRTTSFATVRNVLKLKFHLQRSILDELSMFHMQGDLEVISKKVEGLLSVPHKAKFKEYVNELRTLLTITKYIGLHHKIVFHPLLVYNNHFYKGGMVFETVTNTMNSKKKDVLAVGGRYDILIQHFAHPNELANRRLRAVGVNIAVQKLIRHLDMHQSEQVKFLVKSKNEKMRSFGMWAPKQCDVYVASFGKVLLQERLEIVRDLWSHGLRADFQYDDGNNLTPEALVSHCKKASINWVVIVKHKSTEGKATSHQGSDSGTTVKVKDVLRKSETEVPKAELCIWLSAEIGEQMKVDHSHSMGKIRNKHDLKTKDAAEAARNDFSHELAKGDTVDHKKNDFDIQIIYNEGRGKGQTKMKQKHKTVLIDKAIHCLSPIMENLTKGDVQVIAFDLSKELVKRMTEYPFWQDEGFKKLLECAGISQRDILNRVRQAVQKLIDAKHKCVWLYSHKDDFALLCFLP</sequence>
<evidence type="ECO:0000259" key="13">
    <source>
        <dbReference type="PROSITE" id="PS50011"/>
    </source>
</evidence>
<feature type="domain" description="RWD" evidence="14">
    <location>
        <begin position="12"/>
        <end position="125"/>
    </location>
</feature>
<dbReference type="InterPro" id="IPR024435">
    <property type="entry name" value="HisRS-related_dom"/>
</dbReference>
<feature type="coiled-coil region" evidence="11">
    <location>
        <begin position="140"/>
        <end position="199"/>
    </location>
</feature>
<keyword evidence="5" id="KW-0418">Kinase</keyword>
<dbReference type="PROSITE" id="PS50011">
    <property type="entry name" value="PROTEIN_KINASE_DOM"/>
    <property type="match status" value="2"/>
</dbReference>
<dbReference type="InterPro" id="IPR041715">
    <property type="entry name" value="HisRS-like_core"/>
</dbReference>
<dbReference type="Gene3D" id="3.30.930.10">
    <property type="entry name" value="Bira Bifunctional Protein, Domain 2"/>
    <property type="match status" value="1"/>
</dbReference>
<proteinExistence type="inferred from homology"/>
<comment type="caution">
    <text evidence="15">The sequence shown here is derived from an EMBL/GenBank/DDBJ whole genome shotgun (WGS) entry which is preliminary data.</text>
</comment>
<evidence type="ECO:0000256" key="1">
    <source>
        <dbReference type="ARBA" id="ARBA00012513"/>
    </source>
</evidence>
<feature type="region of interest" description="Disordered" evidence="12">
    <location>
        <begin position="755"/>
        <end position="796"/>
    </location>
</feature>
<comment type="catalytic activity">
    <reaction evidence="8">
        <text>L-threonyl-[protein] + ATP = O-phospho-L-threonyl-[protein] + ADP + H(+)</text>
        <dbReference type="Rhea" id="RHEA:46608"/>
        <dbReference type="Rhea" id="RHEA-COMP:11060"/>
        <dbReference type="Rhea" id="RHEA-COMP:11605"/>
        <dbReference type="ChEBI" id="CHEBI:15378"/>
        <dbReference type="ChEBI" id="CHEBI:30013"/>
        <dbReference type="ChEBI" id="CHEBI:30616"/>
        <dbReference type="ChEBI" id="CHEBI:61977"/>
        <dbReference type="ChEBI" id="CHEBI:456216"/>
        <dbReference type="EC" id="2.7.11.1"/>
    </reaction>
</comment>
<dbReference type="InterPro" id="IPR011009">
    <property type="entry name" value="Kinase-like_dom_sf"/>
</dbReference>
<dbReference type="PROSITE" id="PS00108">
    <property type="entry name" value="PROTEIN_KINASE_ST"/>
    <property type="match status" value="1"/>
</dbReference>
<keyword evidence="4 10" id="KW-0547">Nucleotide-binding</keyword>
<name>A0ABR3AJG0_PHYBL</name>
<feature type="compositionally biased region" description="Acidic residues" evidence="12">
    <location>
        <begin position="761"/>
        <end position="780"/>
    </location>
</feature>
<dbReference type="EMBL" id="JBCLYO010000033">
    <property type="protein sequence ID" value="KAL0075948.1"/>
    <property type="molecule type" value="Genomic_DNA"/>
</dbReference>
<dbReference type="PROSITE" id="PS50908">
    <property type="entry name" value="RWD"/>
    <property type="match status" value="1"/>
</dbReference>
<feature type="compositionally biased region" description="Polar residues" evidence="12">
    <location>
        <begin position="786"/>
        <end position="796"/>
    </location>
</feature>
<dbReference type="Pfam" id="PF00069">
    <property type="entry name" value="Pkinase"/>
    <property type="match status" value="4"/>
</dbReference>
<dbReference type="PROSITE" id="PS00107">
    <property type="entry name" value="PROTEIN_KINASE_ATP"/>
    <property type="match status" value="1"/>
</dbReference>